<proteinExistence type="predicted"/>
<gene>
    <name evidence="2" type="ORF">I79_021103</name>
</gene>
<feature type="region of interest" description="Disordered" evidence="1">
    <location>
        <begin position="1"/>
        <end position="23"/>
    </location>
</feature>
<dbReference type="Proteomes" id="UP000001075">
    <property type="component" value="Unassembled WGS sequence"/>
</dbReference>
<protein>
    <submittedName>
        <fullName evidence="2">Uncharacterized protein</fullName>
    </submittedName>
</protein>
<reference evidence="3" key="1">
    <citation type="journal article" date="2011" name="Nat. Biotechnol.">
        <title>The genomic sequence of the Chinese hamster ovary (CHO)-K1 cell line.</title>
        <authorList>
            <person name="Xu X."/>
            <person name="Nagarajan H."/>
            <person name="Lewis N.E."/>
            <person name="Pan S."/>
            <person name="Cai Z."/>
            <person name="Liu X."/>
            <person name="Chen W."/>
            <person name="Xie M."/>
            <person name="Wang W."/>
            <person name="Hammond S."/>
            <person name="Andersen M.R."/>
            <person name="Neff N."/>
            <person name="Passarelli B."/>
            <person name="Koh W."/>
            <person name="Fan H.C."/>
            <person name="Wang J."/>
            <person name="Gui Y."/>
            <person name="Lee K.H."/>
            <person name="Betenbaugh M.J."/>
            <person name="Quake S.R."/>
            <person name="Famili I."/>
            <person name="Palsson B.O."/>
            <person name="Wang J."/>
        </authorList>
    </citation>
    <scope>NUCLEOTIDE SEQUENCE [LARGE SCALE GENOMIC DNA]</scope>
    <source>
        <strain evidence="3">CHO K1 cell line</strain>
    </source>
</reference>
<dbReference type="InParanoid" id="G3IBS1"/>
<evidence type="ECO:0000313" key="3">
    <source>
        <dbReference type="Proteomes" id="UP000001075"/>
    </source>
</evidence>
<accession>G3IBS1</accession>
<evidence type="ECO:0000256" key="1">
    <source>
        <dbReference type="SAM" id="MobiDB-lite"/>
    </source>
</evidence>
<evidence type="ECO:0000313" key="2">
    <source>
        <dbReference type="EMBL" id="EGW02233.1"/>
    </source>
</evidence>
<sequence length="89" mass="9485">MGNGCIPTSWDGPGQKSCAETRPGFPQAHEIIFLPVMISSASKHNPNQLGTRGTENEGVPTLLVSMVSNQENVQESPAMVKQPGFPKGH</sequence>
<organism evidence="2 3">
    <name type="scientific">Cricetulus griseus</name>
    <name type="common">Chinese hamster</name>
    <name type="synonym">Cricetulus barabensis griseus</name>
    <dbReference type="NCBI Taxonomy" id="10029"/>
    <lineage>
        <taxon>Eukaryota</taxon>
        <taxon>Metazoa</taxon>
        <taxon>Chordata</taxon>
        <taxon>Craniata</taxon>
        <taxon>Vertebrata</taxon>
        <taxon>Euteleostomi</taxon>
        <taxon>Mammalia</taxon>
        <taxon>Eutheria</taxon>
        <taxon>Euarchontoglires</taxon>
        <taxon>Glires</taxon>
        <taxon>Rodentia</taxon>
        <taxon>Myomorpha</taxon>
        <taxon>Muroidea</taxon>
        <taxon>Cricetidae</taxon>
        <taxon>Cricetinae</taxon>
        <taxon>Cricetulus</taxon>
    </lineage>
</organism>
<feature type="region of interest" description="Disordered" evidence="1">
    <location>
        <begin position="70"/>
        <end position="89"/>
    </location>
</feature>
<dbReference type="AlphaFoldDB" id="G3IBS1"/>
<name>G3IBS1_CRIGR</name>
<dbReference type="EMBL" id="JH001849">
    <property type="protein sequence ID" value="EGW02233.1"/>
    <property type="molecule type" value="Genomic_DNA"/>
</dbReference>